<dbReference type="CDD" id="cd16936">
    <property type="entry name" value="HATPase_RsbW-like"/>
    <property type="match status" value="1"/>
</dbReference>
<keyword evidence="3" id="KW-0547">Nucleotide-binding</keyword>
<accession>A0ABX1J4R2</accession>
<dbReference type="GO" id="GO:0005524">
    <property type="term" value="F:ATP binding"/>
    <property type="evidence" value="ECO:0007669"/>
    <property type="project" value="UniProtKB-KW"/>
</dbReference>
<evidence type="ECO:0000313" key="3">
    <source>
        <dbReference type="EMBL" id="NKQ54782.1"/>
    </source>
</evidence>
<comment type="caution">
    <text evidence="3">The sequence shown here is derived from an EMBL/GenBank/DDBJ whole genome shotgun (WGS) entry which is preliminary data.</text>
</comment>
<feature type="domain" description="STAS" evidence="2">
    <location>
        <begin position="7"/>
        <end position="117"/>
    </location>
</feature>
<evidence type="ECO:0000259" key="2">
    <source>
        <dbReference type="PROSITE" id="PS50801"/>
    </source>
</evidence>
<dbReference type="Proteomes" id="UP000715441">
    <property type="component" value="Unassembled WGS sequence"/>
</dbReference>
<keyword evidence="1" id="KW-0723">Serine/threonine-protein kinase</keyword>
<dbReference type="Gene3D" id="3.30.565.10">
    <property type="entry name" value="Histidine kinase-like ATPase, C-terminal domain"/>
    <property type="match status" value="1"/>
</dbReference>
<dbReference type="RefSeq" id="WP_168517063.1">
    <property type="nucleotide sequence ID" value="NZ_JAAXLS010000011.1"/>
</dbReference>
<keyword evidence="1" id="KW-0418">Kinase</keyword>
<gene>
    <name evidence="3" type="ORF">HFP15_18010</name>
</gene>
<keyword evidence="4" id="KW-1185">Reference proteome</keyword>
<dbReference type="InterPro" id="IPR036890">
    <property type="entry name" value="HATPase_C_sf"/>
</dbReference>
<dbReference type="InterPro" id="IPR002645">
    <property type="entry name" value="STAS_dom"/>
</dbReference>
<protein>
    <submittedName>
        <fullName evidence="3">ATP-binding protein</fullName>
    </submittedName>
</protein>
<evidence type="ECO:0000256" key="1">
    <source>
        <dbReference type="ARBA" id="ARBA00022527"/>
    </source>
</evidence>
<dbReference type="InterPro" id="IPR050267">
    <property type="entry name" value="Anti-sigma-factor_SerPK"/>
</dbReference>
<dbReference type="PANTHER" id="PTHR35526">
    <property type="entry name" value="ANTI-SIGMA-F FACTOR RSBW-RELATED"/>
    <property type="match status" value="1"/>
</dbReference>
<dbReference type="PANTHER" id="PTHR35526:SF3">
    <property type="entry name" value="ANTI-SIGMA-F FACTOR RSBW"/>
    <property type="match status" value="1"/>
</dbReference>
<proteinExistence type="predicted"/>
<dbReference type="SUPFAM" id="SSF55874">
    <property type="entry name" value="ATPase domain of HSP90 chaperone/DNA topoisomerase II/histidine kinase"/>
    <property type="match status" value="1"/>
</dbReference>
<reference evidence="3 4" key="1">
    <citation type="submission" date="2020-04" db="EMBL/GenBank/DDBJ databases">
        <title>Novel species.</title>
        <authorList>
            <person name="Teo W.F.A."/>
            <person name="Lipun K."/>
            <person name="Srisuk N."/>
            <person name="Duangmal K."/>
        </authorList>
    </citation>
    <scope>NUCLEOTIDE SEQUENCE [LARGE SCALE GENOMIC DNA]</scope>
    <source>
        <strain evidence="3 4">K13G38</strain>
    </source>
</reference>
<dbReference type="Pfam" id="PF13581">
    <property type="entry name" value="HATPase_c_2"/>
    <property type="match status" value="1"/>
</dbReference>
<keyword evidence="3" id="KW-0067">ATP-binding</keyword>
<dbReference type="InterPro" id="IPR036513">
    <property type="entry name" value="STAS_dom_sf"/>
</dbReference>
<dbReference type="PROSITE" id="PS50801">
    <property type="entry name" value="STAS"/>
    <property type="match status" value="1"/>
</dbReference>
<organism evidence="3 4">
    <name type="scientific">Amycolatopsis acididurans</name>
    <dbReference type="NCBI Taxonomy" id="2724524"/>
    <lineage>
        <taxon>Bacteria</taxon>
        <taxon>Bacillati</taxon>
        <taxon>Actinomycetota</taxon>
        <taxon>Actinomycetes</taxon>
        <taxon>Pseudonocardiales</taxon>
        <taxon>Pseudonocardiaceae</taxon>
        <taxon>Amycolatopsis</taxon>
    </lineage>
</organism>
<sequence>MTDADQIDIAHSERAGCLIAKISGTLDSRSYRAVRDGLIKLAVEGPRALITDIDDLEVDNDSALTVFSSAWSRVNVWPEVPILLVATGAAMQRRLKHGLVAHFVPVFQGVDEAIASVRMPPPRRRRTAQYNPVIGSSALARTFVRETCEDWDCKDWVQDALCVASELVENAVKHARTELQLRLEYRAGLLTIAVRDDDPHMAVLRQTSAGQPDGYGLQIVADLARAWGSAPDLGGGKVVWATLTAGPDWFRKYPAWQPHRSPLP</sequence>
<dbReference type="InterPro" id="IPR003594">
    <property type="entry name" value="HATPase_dom"/>
</dbReference>
<dbReference type="Gene3D" id="3.30.750.24">
    <property type="entry name" value="STAS domain"/>
    <property type="match status" value="1"/>
</dbReference>
<evidence type="ECO:0000313" key="4">
    <source>
        <dbReference type="Proteomes" id="UP000715441"/>
    </source>
</evidence>
<dbReference type="SUPFAM" id="SSF52091">
    <property type="entry name" value="SpoIIaa-like"/>
    <property type="match status" value="1"/>
</dbReference>
<dbReference type="EMBL" id="JAAXLS010000011">
    <property type="protein sequence ID" value="NKQ54782.1"/>
    <property type="molecule type" value="Genomic_DNA"/>
</dbReference>
<name>A0ABX1J4R2_9PSEU</name>
<keyword evidence="1" id="KW-0808">Transferase</keyword>